<dbReference type="EMBL" id="CM037155">
    <property type="protein sequence ID" value="KAH7848185.1"/>
    <property type="molecule type" value="Genomic_DNA"/>
</dbReference>
<gene>
    <name evidence="1" type="ORF">Vadar_034755</name>
</gene>
<reference evidence="1 2" key="1">
    <citation type="journal article" date="2021" name="Hortic Res">
        <title>High-quality reference genome and annotation aids understanding of berry development for evergreen blueberry (Vaccinium darrowii).</title>
        <authorList>
            <person name="Yu J."/>
            <person name="Hulse-Kemp A.M."/>
            <person name="Babiker E."/>
            <person name="Staton M."/>
        </authorList>
    </citation>
    <scope>NUCLEOTIDE SEQUENCE [LARGE SCALE GENOMIC DNA]</scope>
    <source>
        <strain evidence="2">cv. NJ 8807/NJ 8810</strain>
        <tissue evidence="1">Young leaf</tissue>
    </source>
</reference>
<protein>
    <submittedName>
        <fullName evidence="1">Uncharacterized protein</fullName>
    </submittedName>
</protein>
<evidence type="ECO:0000313" key="1">
    <source>
        <dbReference type="EMBL" id="KAH7848185.1"/>
    </source>
</evidence>
<comment type="caution">
    <text evidence="1">The sequence shown here is derived from an EMBL/GenBank/DDBJ whole genome shotgun (WGS) entry which is preliminary data.</text>
</comment>
<accession>A0ACB7Y5I0</accession>
<keyword evidence="2" id="KW-1185">Reference proteome</keyword>
<proteinExistence type="predicted"/>
<sequence length="158" mass="17855">MSSTSTNSRFQGPCCGCGVPAPLRSSNQDPNRGRRFFGCINYKQPTACGFFLWLDPERDMEKELIQAENQVLKREVQALTKKNEKLRKKYKEAEAKVSGYHKIFFGVLVVFLVLWLATTSNSSSEQQQRLTAAASNNRSEQQQQRATTAASNSEQQQQ</sequence>
<dbReference type="Proteomes" id="UP000828048">
    <property type="component" value="Chromosome 5"/>
</dbReference>
<evidence type="ECO:0000313" key="2">
    <source>
        <dbReference type="Proteomes" id="UP000828048"/>
    </source>
</evidence>
<organism evidence="1 2">
    <name type="scientific">Vaccinium darrowii</name>
    <dbReference type="NCBI Taxonomy" id="229202"/>
    <lineage>
        <taxon>Eukaryota</taxon>
        <taxon>Viridiplantae</taxon>
        <taxon>Streptophyta</taxon>
        <taxon>Embryophyta</taxon>
        <taxon>Tracheophyta</taxon>
        <taxon>Spermatophyta</taxon>
        <taxon>Magnoliopsida</taxon>
        <taxon>eudicotyledons</taxon>
        <taxon>Gunneridae</taxon>
        <taxon>Pentapetalae</taxon>
        <taxon>asterids</taxon>
        <taxon>Ericales</taxon>
        <taxon>Ericaceae</taxon>
        <taxon>Vaccinioideae</taxon>
        <taxon>Vaccinieae</taxon>
        <taxon>Vaccinium</taxon>
    </lineage>
</organism>
<name>A0ACB7Y5I0_9ERIC</name>